<feature type="compositionally biased region" description="Basic and acidic residues" evidence="1">
    <location>
        <begin position="1"/>
        <end position="14"/>
    </location>
</feature>
<gene>
    <name evidence="2" type="ORF">K3769_18575</name>
</gene>
<dbReference type="Proteomes" id="UP001165590">
    <property type="component" value="Unassembled WGS sequence"/>
</dbReference>
<comment type="caution">
    <text evidence="2">The sequence shown here is derived from an EMBL/GenBank/DDBJ whole genome shotgun (WGS) entry which is preliminary data.</text>
</comment>
<keyword evidence="3" id="KW-1185">Reference proteome</keyword>
<reference evidence="2" key="1">
    <citation type="journal article" date="2022" name="bioRxiv">
        <title>Discovery and biosynthetic assessment of Streptomyces ortus sp nov. isolated from a deep-sea sponge.</title>
        <authorList>
            <person name="Williams S.E."/>
        </authorList>
    </citation>
    <scope>NUCLEOTIDE SEQUENCE</scope>
    <source>
        <strain evidence="2">A15ISP2-DRY2</strain>
    </source>
</reference>
<evidence type="ECO:0000313" key="3">
    <source>
        <dbReference type="Proteomes" id="UP001165590"/>
    </source>
</evidence>
<feature type="region of interest" description="Disordered" evidence="1">
    <location>
        <begin position="1"/>
        <end position="65"/>
    </location>
</feature>
<accession>A0ABT3V745</accession>
<proteinExistence type="predicted"/>
<sequence>MSEQHGRDWTRMTPDDFDQEAPRRPLVPAGPAAVPAVPDEYGTPPLFGDETPTARPRTRNGVAPPFVQPALFCHQEMKA</sequence>
<evidence type="ECO:0000256" key="1">
    <source>
        <dbReference type="SAM" id="MobiDB-lite"/>
    </source>
</evidence>
<name>A0ABT3V745_9ACTN</name>
<feature type="compositionally biased region" description="Low complexity" evidence="1">
    <location>
        <begin position="24"/>
        <end position="38"/>
    </location>
</feature>
<protein>
    <submittedName>
        <fullName evidence="2">Uncharacterized protein</fullName>
    </submittedName>
</protein>
<dbReference type="EMBL" id="JAIFZO010000002">
    <property type="protein sequence ID" value="MCX4234754.1"/>
    <property type="molecule type" value="Genomic_DNA"/>
</dbReference>
<evidence type="ECO:0000313" key="2">
    <source>
        <dbReference type="EMBL" id="MCX4234754.1"/>
    </source>
</evidence>
<organism evidence="2 3">
    <name type="scientific">Streptomyces ortus</name>
    <dbReference type="NCBI Taxonomy" id="2867268"/>
    <lineage>
        <taxon>Bacteria</taxon>
        <taxon>Bacillati</taxon>
        <taxon>Actinomycetota</taxon>
        <taxon>Actinomycetes</taxon>
        <taxon>Kitasatosporales</taxon>
        <taxon>Streptomycetaceae</taxon>
        <taxon>Streptomyces</taxon>
    </lineage>
</organism>